<proteinExistence type="predicted"/>
<evidence type="ECO:0000313" key="2">
    <source>
        <dbReference type="Proteomes" id="UP000061010"/>
    </source>
</evidence>
<gene>
    <name evidence="1" type="ORF">AOT14_13900</name>
</gene>
<sequence>MLAPALQVADAGGCAGRTLHVSNDMRPEAWAAQPVRQITLLLGDNRHASAEEAGIADPRATAEIVEIAFDADARKSQ</sequence>
<name>A0A0S1AY90_9GAMM</name>
<dbReference type="Proteomes" id="UP000061010">
    <property type="component" value="Chromosome"/>
</dbReference>
<keyword evidence="2" id="KW-1185">Reference proteome</keyword>
<dbReference type="EMBL" id="CP012900">
    <property type="protein sequence ID" value="ALJ27793.1"/>
    <property type="molecule type" value="Genomic_DNA"/>
</dbReference>
<dbReference type="AlphaFoldDB" id="A0A0S1AY90"/>
<accession>A0A0S1AY90</accession>
<dbReference type="KEGG" id="sacz:AOT14_13900"/>
<dbReference type="PATRIC" id="fig|128780.6.peg.1403"/>
<organism evidence="1 2">
    <name type="scientific">Stenotrophomonas acidaminiphila</name>
    <dbReference type="NCBI Taxonomy" id="128780"/>
    <lineage>
        <taxon>Bacteria</taxon>
        <taxon>Pseudomonadati</taxon>
        <taxon>Pseudomonadota</taxon>
        <taxon>Gammaproteobacteria</taxon>
        <taxon>Lysobacterales</taxon>
        <taxon>Lysobacteraceae</taxon>
        <taxon>Stenotrophomonas</taxon>
    </lineage>
</organism>
<reference evidence="1 2" key="1">
    <citation type="journal article" date="2015" name="Genome Announc.">
        <title>Complete Genome Sequencing of Stenotrophomonas acidaminiphila ZAC14D2_NAIMI4_2, a Multidrug-Resistant Strain Isolated from Sediments of a Polluted River in Mexico, Uncovers New Antibiotic Resistance Genes and a Novel Class-II Lasso Peptide Biosynthesis Gene Cluster.</title>
        <authorList>
            <person name="Vinuesa P."/>
            <person name="Ochoa-Sanchez L.E."/>
        </authorList>
    </citation>
    <scope>NUCLEOTIDE SEQUENCE [LARGE SCALE GENOMIC DNA]</scope>
    <source>
        <strain evidence="1 2">ZAC14D2_NAIMI4_2</strain>
    </source>
</reference>
<protein>
    <submittedName>
        <fullName evidence="1">Uncharacterized protein</fullName>
    </submittedName>
</protein>
<evidence type="ECO:0000313" key="1">
    <source>
        <dbReference type="EMBL" id="ALJ27793.1"/>
    </source>
</evidence>